<evidence type="ECO:0000313" key="1">
    <source>
        <dbReference type="EMBL" id="CAH2396134.1"/>
    </source>
</evidence>
<organism evidence="1 2">
    <name type="scientific">Mesorhizobium escarrei</name>
    <dbReference type="NCBI Taxonomy" id="666018"/>
    <lineage>
        <taxon>Bacteria</taxon>
        <taxon>Pseudomonadati</taxon>
        <taxon>Pseudomonadota</taxon>
        <taxon>Alphaproteobacteria</taxon>
        <taxon>Hyphomicrobiales</taxon>
        <taxon>Phyllobacteriaceae</taxon>
        <taxon>Mesorhizobium</taxon>
    </lineage>
</organism>
<protein>
    <submittedName>
        <fullName evidence="1">Uncharacterized protein</fullName>
    </submittedName>
</protein>
<evidence type="ECO:0000313" key="2">
    <source>
        <dbReference type="Proteomes" id="UP001153050"/>
    </source>
</evidence>
<proteinExistence type="predicted"/>
<keyword evidence="2" id="KW-1185">Reference proteome</keyword>
<dbReference type="EMBL" id="CAKXZT010000035">
    <property type="protein sequence ID" value="CAH2396134.1"/>
    <property type="molecule type" value="Genomic_DNA"/>
</dbReference>
<sequence>MPQERRVLPTLCRLKGDGRQMLGC</sequence>
<accession>A0ABM9DHR9</accession>
<comment type="caution">
    <text evidence="1">The sequence shown here is derived from an EMBL/GenBank/DDBJ whole genome shotgun (WGS) entry which is preliminary data.</text>
</comment>
<gene>
    <name evidence="1" type="ORF">MES5069_130071</name>
</gene>
<name>A0ABM9DHR9_9HYPH</name>
<reference evidence="1 2" key="1">
    <citation type="submission" date="2022-03" db="EMBL/GenBank/DDBJ databases">
        <authorList>
            <person name="Brunel B."/>
        </authorList>
    </citation>
    <scope>NUCLEOTIDE SEQUENCE [LARGE SCALE GENOMIC DNA]</scope>
    <source>
        <strain evidence="1">STM5069sample</strain>
    </source>
</reference>
<dbReference type="Proteomes" id="UP001153050">
    <property type="component" value="Unassembled WGS sequence"/>
</dbReference>